<dbReference type="PANTHER" id="PTHR21257:SF38">
    <property type="entry name" value="7-DEHYDROCHOLESTEROL REDUCTASE"/>
    <property type="match status" value="1"/>
</dbReference>
<feature type="transmembrane region" description="Helical" evidence="23">
    <location>
        <begin position="230"/>
        <end position="248"/>
    </location>
</feature>
<evidence type="ECO:0000256" key="7">
    <source>
        <dbReference type="ARBA" id="ARBA00022778"/>
    </source>
</evidence>
<dbReference type="VEuPathDB" id="VectorBase:ISCI012204"/>
<organism>
    <name type="scientific">Ixodes scapularis</name>
    <name type="common">Black-legged tick</name>
    <name type="synonym">Deer tick</name>
    <dbReference type="NCBI Taxonomy" id="6945"/>
    <lineage>
        <taxon>Eukaryota</taxon>
        <taxon>Metazoa</taxon>
        <taxon>Ecdysozoa</taxon>
        <taxon>Arthropoda</taxon>
        <taxon>Chelicerata</taxon>
        <taxon>Arachnida</taxon>
        <taxon>Acari</taxon>
        <taxon>Parasitiformes</taxon>
        <taxon>Ixodida</taxon>
        <taxon>Ixodoidea</taxon>
        <taxon>Ixodidae</taxon>
        <taxon>Ixodinae</taxon>
        <taxon>Ixodes</taxon>
    </lineage>
</organism>
<dbReference type="VEuPathDB" id="VectorBase:ISCP_001131"/>
<dbReference type="STRING" id="6945.B7QFI2"/>
<evidence type="ECO:0000256" key="18">
    <source>
        <dbReference type="ARBA" id="ARBA00038851"/>
    </source>
</evidence>
<dbReference type="GO" id="GO:0047598">
    <property type="term" value="F:7-dehydrocholesterol reductase activity"/>
    <property type="evidence" value="ECO:0000318"/>
    <property type="project" value="GO_Central"/>
</dbReference>
<evidence type="ECO:0000256" key="14">
    <source>
        <dbReference type="ARBA" id="ARBA00023098"/>
    </source>
</evidence>
<feature type="transmembrane region" description="Helical" evidence="23">
    <location>
        <begin position="106"/>
        <end position="127"/>
    </location>
</feature>
<keyword evidence="14" id="KW-0443">Lipid metabolism</keyword>
<evidence type="ECO:0000313" key="25">
    <source>
        <dbReference type="EnsemblMetazoa" id="ISCW012204-PA"/>
    </source>
</evidence>
<comment type="pathway">
    <text evidence="2">Steroid biosynthesis; cholesterol biosynthesis.</text>
</comment>
<dbReference type="PaxDb" id="6945-B7QFI2"/>
<evidence type="ECO:0000256" key="3">
    <source>
        <dbReference type="ARBA" id="ARBA00005402"/>
    </source>
</evidence>
<keyword evidence="7" id="KW-0152">Cholesterol biosynthesis</keyword>
<comment type="similarity">
    <text evidence="3">Belongs to the ERG4/ERG24 family.</text>
</comment>
<dbReference type="EMBL" id="DS925987">
    <property type="protein sequence ID" value="EEC17604.1"/>
    <property type="molecule type" value="Genomic_DNA"/>
</dbReference>
<dbReference type="FunFam" id="1.20.120.1630:FF:000013">
    <property type="entry name" value="Lamin-B receptor-like Protein"/>
    <property type="match status" value="1"/>
</dbReference>
<evidence type="ECO:0000256" key="23">
    <source>
        <dbReference type="SAM" id="Phobius"/>
    </source>
</evidence>
<evidence type="ECO:0000313" key="24">
    <source>
        <dbReference type="EMBL" id="EEC17604.1"/>
    </source>
</evidence>
<evidence type="ECO:0000256" key="12">
    <source>
        <dbReference type="ARBA" id="ARBA00023002"/>
    </source>
</evidence>
<keyword evidence="10" id="KW-0752">Steroid biosynthesis</keyword>
<evidence type="ECO:0000256" key="8">
    <source>
        <dbReference type="ARBA" id="ARBA00022824"/>
    </source>
</evidence>
<keyword evidence="12 24" id="KW-0560">Oxidoreductase</keyword>
<dbReference type="UniPathway" id="UPA00063"/>
<dbReference type="HOGENOM" id="CLU_015631_0_0_1"/>
<dbReference type="Pfam" id="PF01222">
    <property type="entry name" value="ERG4_ERG24"/>
    <property type="match status" value="1"/>
</dbReference>
<comment type="catalytic activity">
    <reaction evidence="21">
        <text>cholesterol + NADP(+) = 7-dehydrocholesterol + NADPH + H(+)</text>
        <dbReference type="Rhea" id="RHEA:23984"/>
        <dbReference type="ChEBI" id="CHEBI:15378"/>
        <dbReference type="ChEBI" id="CHEBI:16113"/>
        <dbReference type="ChEBI" id="CHEBI:17759"/>
        <dbReference type="ChEBI" id="CHEBI:57783"/>
        <dbReference type="ChEBI" id="CHEBI:58349"/>
        <dbReference type="EC" id="1.3.1.21"/>
    </reaction>
    <physiologicalReaction direction="right-to-left" evidence="21">
        <dbReference type="Rhea" id="RHEA:23986"/>
    </physiologicalReaction>
</comment>
<evidence type="ECO:0000256" key="5">
    <source>
        <dbReference type="ARBA" id="ARBA00022548"/>
    </source>
</evidence>
<proteinExistence type="inferred from homology"/>
<keyword evidence="26" id="KW-1185">Reference proteome</keyword>
<evidence type="ECO:0000256" key="19">
    <source>
        <dbReference type="ARBA" id="ARBA00039984"/>
    </source>
</evidence>
<reference evidence="25" key="2">
    <citation type="submission" date="2020-05" db="UniProtKB">
        <authorList>
            <consortium name="EnsemblMetazoa"/>
        </authorList>
    </citation>
    <scope>IDENTIFICATION</scope>
    <source>
        <strain evidence="25">wikel</strain>
    </source>
</reference>
<dbReference type="EMBL" id="ABJB010701775">
    <property type="status" value="NOT_ANNOTATED_CDS"/>
    <property type="molecule type" value="Genomic_DNA"/>
</dbReference>
<evidence type="ECO:0000256" key="20">
    <source>
        <dbReference type="ARBA" id="ARBA00042688"/>
    </source>
</evidence>
<evidence type="ECO:0000256" key="1">
    <source>
        <dbReference type="ARBA" id="ARBA00004477"/>
    </source>
</evidence>
<keyword evidence="17" id="KW-0753">Steroid metabolism</keyword>
<dbReference type="InterPro" id="IPR001171">
    <property type="entry name" value="ERG24_DHCR-like"/>
</dbReference>
<keyword evidence="13" id="KW-0756">Sterol biosynthesis</keyword>
<keyword evidence="5" id="KW-0153">Cholesterol metabolism</keyword>
<evidence type="ECO:0000256" key="9">
    <source>
        <dbReference type="ARBA" id="ARBA00022857"/>
    </source>
</evidence>
<dbReference type="EMBL" id="ABJB010321019">
    <property type="status" value="NOT_ANNOTATED_CDS"/>
    <property type="molecule type" value="Genomic_DNA"/>
</dbReference>
<evidence type="ECO:0000256" key="17">
    <source>
        <dbReference type="ARBA" id="ARBA00023221"/>
    </source>
</evidence>
<dbReference type="EC" id="1.3.1.21" evidence="18"/>
<keyword evidence="9" id="KW-0521">NADP</keyword>
<keyword evidence="8" id="KW-0256">Endoplasmic reticulum</keyword>
<dbReference type="GO" id="GO:0005789">
    <property type="term" value="C:endoplasmic reticulum membrane"/>
    <property type="evidence" value="ECO:0000318"/>
    <property type="project" value="GO_Central"/>
</dbReference>
<dbReference type="PANTHER" id="PTHR21257">
    <property type="entry name" value="DELTA(14)-STEROL REDUCTASE"/>
    <property type="match status" value="1"/>
</dbReference>
<comment type="catalytic activity">
    <reaction evidence="22">
        <text>7-dehydrodesmosterol + NADPH + H(+) = desmosterol + NADP(+)</text>
        <dbReference type="Rhea" id="RHEA:46740"/>
        <dbReference type="ChEBI" id="CHEBI:15378"/>
        <dbReference type="ChEBI" id="CHEBI:17737"/>
        <dbReference type="ChEBI" id="CHEBI:27910"/>
        <dbReference type="ChEBI" id="CHEBI:57783"/>
        <dbReference type="ChEBI" id="CHEBI:58349"/>
    </reaction>
    <physiologicalReaction direction="left-to-right" evidence="22">
        <dbReference type="Rhea" id="RHEA:46741"/>
    </physiologicalReaction>
</comment>
<evidence type="ECO:0000256" key="15">
    <source>
        <dbReference type="ARBA" id="ARBA00023136"/>
    </source>
</evidence>
<protein>
    <recommendedName>
        <fullName evidence="19">7-dehydrocholesterol reductase</fullName>
        <ecNumber evidence="18">1.3.1.21</ecNumber>
    </recommendedName>
    <alternativeName>
        <fullName evidence="20">Sterol Delta(7)-reductase</fullName>
    </alternativeName>
</protein>
<keyword evidence="4" id="KW-0444">Lipid biosynthesis</keyword>
<feature type="transmembrane region" description="Helical" evidence="23">
    <location>
        <begin position="336"/>
        <end position="360"/>
    </location>
</feature>
<evidence type="ECO:0000256" key="11">
    <source>
        <dbReference type="ARBA" id="ARBA00022989"/>
    </source>
</evidence>
<gene>
    <name evidence="24" type="ORF">IscW_ISCW012204</name>
</gene>
<keyword evidence="15 23" id="KW-0472">Membrane</keyword>
<accession>B7QFI2</accession>
<keyword evidence="11 23" id="KW-1133">Transmembrane helix</keyword>
<dbReference type="InterPro" id="IPR018083">
    <property type="entry name" value="Sterol_reductase_CS"/>
</dbReference>
<dbReference type="OrthoDB" id="5326588at2759"/>
<evidence type="ECO:0000313" key="26">
    <source>
        <dbReference type="Proteomes" id="UP000001555"/>
    </source>
</evidence>
<dbReference type="GO" id="GO:0006695">
    <property type="term" value="P:cholesterol biosynthetic process"/>
    <property type="evidence" value="ECO:0000318"/>
    <property type="project" value="GO_Central"/>
</dbReference>
<evidence type="ECO:0000256" key="2">
    <source>
        <dbReference type="ARBA" id="ARBA00004770"/>
    </source>
</evidence>
<evidence type="ECO:0000256" key="13">
    <source>
        <dbReference type="ARBA" id="ARBA00023011"/>
    </source>
</evidence>
<feature type="transmembrane region" description="Helical" evidence="23">
    <location>
        <begin position="77"/>
        <end position="94"/>
    </location>
</feature>
<name>B7QFI2_IXOSC</name>
<evidence type="ECO:0000256" key="16">
    <source>
        <dbReference type="ARBA" id="ARBA00023166"/>
    </source>
</evidence>
<dbReference type="Gene3D" id="1.20.120.1630">
    <property type="match status" value="1"/>
</dbReference>
<comment type="subcellular location">
    <subcellularLocation>
        <location evidence="1">Endoplasmic reticulum membrane</location>
        <topology evidence="1">Multi-pass membrane protein</topology>
    </subcellularLocation>
</comment>
<keyword evidence="16" id="KW-1207">Sterol metabolism</keyword>
<evidence type="ECO:0000256" key="4">
    <source>
        <dbReference type="ARBA" id="ARBA00022516"/>
    </source>
</evidence>
<feature type="transmembrane region" description="Helical" evidence="23">
    <location>
        <begin position="260"/>
        <end position="282"/>
    </location>
</feature>
<dbReference type="InParanoid" id="B7QFI2"/>
<reference evidence="24 26" key="1">
    <citation type="submission" date="2008-03" db="EMBL/GenBank/DDBJ databases">
        <title>Annotation of Ixodes scapularis.</title>
        <authorList>
            <consortium name="Ixodes scapularis Genome Project Consortium"/>
            <person name="Caler E."/>
            <person name="Hannick L.I."/>
            <person name="Bidwell S."/>
            <person name="Joardar V."/>
            <person name="Thiagarajan M."/>
            <person name="Amedeo P."/>
            <person name="Galinsky K.J."/>
            <person name="Schobel S."/>
            <person name="Inman J."/>
            <person name="Hostetler J."/>
            <person name="Miller J."/>
            <person name="Hammond M."/>
            <person name="Megy K."/>
            <person name="Lawson D."/>
            <person name="Kodira C."/>
            <person name="Sutton G."/>
            <person name="Meyer J."/>
            <person name="Hill C.A."/>
            <person name="Birren B."/>
            <person name="Nene V."/>
            <person name="Collins F."/>
            <person name="Alarcon-Chaidez F."/>
            <person name="Wikel S."/>
            <person name="Strausberg R."/>
        </authorList>
    </citation>
    <scope>NUCLEOTIDE SEQUENCE [LARGE SCALE GENOMIC DNA]</scope>
    <source>
        <strain evidence="26">Wikel</strain>
        <strain evidence="24">Wikel colony</strain>
    </source>
</reference>
<evidence type="ECO:0000256" key="6">
    <source>
        <dbReference type="ARBA" id="ARBA00022692"/>
    </source>
</evidence>
<evidence type="ECO:0000256" key="21">
    <source>
        <dbReference type="ARBA" id="ARBA00047795"/>
    </source>
</evidence>
<dbReference type="EnsemblMetazoa" id="ISCW012204-RA">
    <property type="protein sequence ID" value="ISCW012204-PA"/>
    <property type="gene ID" value="ISCW012204"/>
</dbReference>
<dbReference type="AlphaFoldDB" id="B7QFI2"/>
<dbReference type="PROSITE" id="PS01017">
    <property type="entry name" value="STEROL_REDUCT_1"/>
    <property type="match status" value="1"/>
</dbReference>
<evidence type="ECO:0000256" key="22">
    <source>
        <dbReference type="ARBA" id="ARBA00047826"/>
    </source>
</evidence>
<keyword evidence="6 23" id="KW-0812">Transmembrane</keyword>
<dbReference type="Proteomes" id="UP000001555">
    <property type="component" value="Unassembled WGS sequence"/>
</dbReference>
<sequence>MPVSRQYLLVFAERFYRLGFLRFTYNAWTAPGGFTYDLWMWILLLAVYAAAGLLFLPGDVFHGPTTNSGHTPAYRHTAVPYYILSMGIAGYLLLVRDIPCWPIYRMFPGIAVGITIFGLLVCALLYVKGTLWPSPGESGSSGSRVFDFYWGLELYPRIGKHLDIKQWSICRVALAVWQFFVLVSWKAQVEHSGWNWLMAASAILQSSYILKCILAEDWYINGFEFARDRAGHYLVFGSMSFQGIYYSVTSMYLVEHCPENSALLGLSVIVLGFAMTALNYWADRQKTVARESDGKCIIWGSPAKILRAKYLDEHGKEKTSLLLASGFWSISRHMNYLFDVLGAFCWALPAGTGSVIPYLLPLFVTGFMLHRSWRDEDKCSKKYKEYWTEYCSIVKYQLIPFVF</sequence>
<evidence type="ECO:0000256" key="10">
    <source>
        <dbReference type="ARBA" id="ARBA00022955"/>
    </source>
</evidence>
<feature type="transmembrane region" description="Helical" evidence="23">
    <location>
        <begin position="38"/>
        <end position="56"/>
    </location>
</feature>
<dbReference type="EMBL" id="ABJB010761045">
    <property type="status" value="NOT_ANNOTATED_CDS"/>
    <property type="molecule type" value="Genomic_DNA"/>
</dbReference>
<dbReference type="VEuPathDB" id="VectorBase:ISCW012204"/>